<dbReference type="PROSITE" id="PS00080">
    <property type="entry name" value="MULTICOPPER_OXIDASE2"/>
    <property type="match status" value="1"/>
</dbReference>
<reference evidence="11 12" key="1">
    <citation type="submission" date="2015-04" db="EMBL/GenBank/DDBJ databases">
        <title>Complete genome sequence of Schizopora paradoxa KUC8140, a cosmopolitan wood degrader in East Asia.</title>
        <authorList>
            <consortium name="DOE Joint Genome Institute"/>
            <person name="Min B."/>
            <person name="Park H."/>
            <person name="Jang Y."/>
            <person name="Kim J.-J."/>
            <person name="Kim K.H."/>
            <person name="Pangilinan J."/>
            <person name="Lipzen A."/>
            <person name="Riley R."/>
            <person name="Grigoriev I.V."/>
            <person name="Spatafora J.W."/>
            <person name="Choi I.-G."/>
        </authorList>
    </citation>
    <scope>NUCLEOTIDE SEQUENCE [LARGE SCALE GENOMIC DNA]</scope>
    <source>
        <strain evidence="11 12">KUC8140</strain>
    </source>
</reference>
<dbReference type="SUPFAM" id="SSF49503">
    <property type="entry name" value="Cupredoxins"/>
    <property type="match status" value="3"/>
</dbReference>
<feature type="domain" description="Plastocyanin-like" evidence="10">
    <location>
        <begin position="41"/>
        <end position="155"/>
    </location>
</feature>
<evidence type="ECO:0000259" key="9">
    <source>
        <dbReference type="Pfam" id="PF07731"/>
    </source>
</evidence>
<dbReference type="InParanoid" id="A0A0H2RHD2"/>
<dbReference type="PANTHER" id="PTHR11709">
    <property type="entry name" value="MULTI-COPPER OXIDASE"/>
    <property type="match status" value="1"/>
</dbReference>
<dbReference type="Gene3D" id="2.60.40.420">
    <property type="entry name" value="Cupredoxins - blue copper proteins"/>
    <property type="match status" value="3"/>
</dbReference>
<dbReference type="Proteomes" id="UP000053477">
    <property type="component" value="Unassembled WGS sequence"/>
</dbReference>
<evidence type="ECO:0000256" key="6">
    <source>
        <dbReference type="ARBA" id="ARBA00023180"/>
    </source>
</evidence>
<dbReference type="InterPro" id="IPR045087">
    <property type="entry name" value="Cu-oxidase_fam"/>
</dbReference>
<dbReference type="EMBL" id="KQ086012">
    <property type="protein sequence ID" value="KLO10982.1"/>
    <property type="molecule type" value="Genomic_DNA"/>
</dbReference>
<dbReference type="InterPro" id="IPR002355">
    <property type="entry name" value="Cu_oxidase_Cu_BS"/>
</dbReference>
<dbReference type="Pfam" id="PF07731">
    <property type="entry name" value="Cu-oxidase_2"/>
    <property type="match status" value="1"/>
</dbReference>
<keyword evidence="4" id="KW-0186">Copper</keyword>
<protein>
    <submittedName>
        <fullName evidence="11">Laccase</fullName>
    </submittedName>
</protein>
<dbReference type="CDD" id="cd13856">
    <property type="entry name" value="CuRO_1_Tv-LCC_like"/>
    <property type="match status" value="1"/>
</dbReference>
<keyword evidence="5" id="KW-1015">Disulfide bond</keyword>
<comment type="similarity">
    <text evidence="1">Belongs to the multicopper oxidase family.</text>
</comment>
<feature type="domain" description="Plastocyanin-like" evidence="9">
    <location>
        <begin position="379"/>
        <end position="498"/>
    </location>
</feature>
<dbReference type="InterPro" id="IPR011707">
    <property type="entry name" value="Cu-oxidase-like_N"/>
</dbReference>
<dbReference type="GO" id="GO:0005507">
    <property type="term" value="F:copper ion binding"/>
    <property type="evidence" value="ECO:0007669"/>
    <property type="project" value="InterPro"/>
</dbReference>
<feature type="signal peptide" evidence="7">
    <location>
        <begin position="1"/>
        <end position="20"/>
    </location>
</feature>
<dbReference type="InterPro" id="IPR033138">
    <property type="entry name" value="Cu_oxidase_CS"/>
</dbReference>
<evidence type="ECO:0000256" key="4">
    <source>
        <dbReference type="ARBA" id="ARBA00023008"/>
    </source>
</evidence>
<keyword evidence="2" id="KW-0479">Metal-binding</keyword>
<dbReference type="CDD" id="cd13903">
    <property type="entry name" value="CuRO_3_Tv-LCC_like"/>
    <property type="match status" value="1"/>
</dbReference>
<evidence type="ECO:0000256" key="3">
    <source>
        <dbReference type="ARBA" id="ARBA00023002"/>
    </source>
</evidence>
<dbReference type="InterPro" id="IPR011706">
    <property type="entry name" value="Cu-oxidase_C"/>
</dbReference>
<dbReference type="InterPro" id="IPR001117">
    <property type="entry name" value="Cu-oxidase_2nd"/>
</dbReference>
<evidence type="ECO:0000259" key="10">
    <source>
        <dbReference type="Pfam" id="PF07732"/>
    </source>
</evidence>
<dbReference type="OrthoDB" id="2121828at2759"/>
<keyword evidence="7" id="KW-0732">Signal</keyword>
<dbReference type="SMR" id="A0A0H2RHD2"/>
<dbReference type="Pfam" id="PF07732">
    <property type="entry name" value="Cu-oxidase_3"/>
    <property type="match status" value="1"/>
</dbReference>
<gene>
    <name evidence="11" type="ORF">SCHPADRAFT_942452</name>
</gene>
<feature type="domain" description="Plastocyanin-like" evidence="8">
    <location>
        <begin position="168"/>
        <end position="314"/>
    </location>
</feature>
<evidence type="ECO:0000313" key="12">
    <source>
        <dbReference type="Proteomes" id="UP000053477"/>
    </source>
</evidence>
<evidence type="ECO:0000313" key="11">
    <source>
        <dbReference type="EMBL" id="KLO10982.1"/>
    </source>
</evidence>
<evidence type="ECO:0000256" key="1">
    <source>
        <dbReference type="ARBA" id="ARBA00010609"/>
    </source>
</evidence>
<dbReference type="AlphaFoldDB" id="A0A0H2RHD2"/>
<dbReference type="GO" id="GO:0016491">
    <property type="term" value="F:oxidoreductase activity"/>
    <property type="evidence" value="ECO:0007669"/>
    <property type="project" value="UniProtKB-KW"/>
</dbReference>
<accession>A0A0H2RHD2</accession>
<evidence type="ECO:0000256" key="5">
    <source>
        <dbReference type="ARBA" id="ARBA00023157"/>
    </source>
</evidence>
<organism evidence="11 12">
    <name type="scientific">Schizopora paradoxa</name>
    <dbReference type="NCBI Taxonomy" id="27342"/>
    <lineage>
        <taxon>Eukaryota</taxon>
        <taxon>Fungi</taxon>
        <taxon>Dikarya</taxon>
        <taxon>Basidiomycota</taxon>
        <taxon>Agaricomycotina</taxon>
        <taxon>Agaricomycetes</taxon>
        <taxon>Hymenochaetales</taxon>
        <taxon>Schizoporaceae</taxon>
        <taxon>Schizopora</taxon>
    </lineage>
</organism>
<dbReference type="STRING" id="27342.A0A0H2RHD2"/>
<dbReference type="Pfam" id="PF00394">
    <property type="entry name" value="Cu-oxidase"/>
    <property type="match status" value="1"/>
</dbReference>
<sequence length="528" mass="57165">MRFSTLAALVVSLWSTDALAVVVQRRGIVAEELDIVNKVLAPDGVSRSTVVANGVFPAPLITGNKGDQFYLNVADKLTDATMRRATSIHWHGLFQAHTVEMDGPAFVTQCPIIPNESFLYNFQVPDQAGTYWYHSHLSTQYCDGLRGPIVIYDPQDPMKHLYDIDDASTVITLADWYHNLSTVLFPNPTKVAPTPDTTTINGLGRWSGASTLTPLAVIKATPGKRHRFRVVSTSCFPSYLFSIDGHNLTVIEADGVTHQPYTVDSLNIYAGQRYSVIVEANQPVANYWIRAIPSTGNTTTANGVNSAILRYTGAPNADPTSASQPVANGTVLNEANLVPYTNPGAPGSPVQGGADVNINLVHAQDPVSHNFTINGVAFIPPSVPILLQILSGASDAASLMPSGSIYSLPPNKTIEISIPGGGNHPFHLHGHTFDVVRVAGSTTYNYVNPPRRDVVSIGAGTDNVTFRFRTDNPGPWFLHCHIDWHLEAGLAVVFAEDAADVKKNDPPGLQYDTLCPLYNKYNPDTQFL</sequence>
<dbReference type="PROSITE" id="PS00079">
    <property type="entry name" value="MULTICOPPER_OXIDASE1"/>
    <property type="match status" value="2"/>
</dbReference>
<evidence type="ECO:0000256" key="2">
    <source>
        <dbReference type="ARBA" id="ARBA00022723"/>
    </source>
</evidence>
<evidence type="ECO:0000256" key="7">
    <source>
        <dbReference type="SAM" id="SignalP"/>
    </source>
</evidence>
<dbReference type="PANTHER" id="PTHR11709:SF511">
    <property type="entry name" value="LACCASE"/>
    <property type="match status" value="1"/>
</dbReference>
<dbReference type="InterPro" id="IPR008972">
    <property type="entry name" value="Cupredoxin"/>
</dbReference>
<feature type="chain" id="PRO_5005201493" evidence="7">
    <location>
        <begin position="21"/>
        <end position="528"/>
    </location>
</feature>
<proteinExistence type="inferred from homology"/>
<keyword evidence="6" id="KW-0325">Glycoprotein</keyword>
<keyword evidence="12" id="KW-1185">Reference proteome</keyword>
<dbReference type="FunFam" id="2.60.40.420:FF:000045">
    <property type="entry name" value="Laccase 2"/>
    <property type="match status" value="1"/>
</dbReference>
<name>A0A0H2RHD2_9AGAM</name>
<evidence type="ECO:0000259" key="8">
    <source>
        <dbReference type="Pfam" id="PF00394"/>
    </source>
</evidence>
<keyword evidence="3" id="KW-0560">Oxidoreductase</keyword>